<dbReference type="Proteomes" id="UP000623467">
    <property type="component" value="Unassembled WGS sequence"/>
</dbReference>
<feature type="compositionally biased region" description="Low complexity" evidence="1">
    <location>
        <begin position="82"/>
        <end position="99"/>
    </location>
</feature>
<feature type="compositionally biased region" description="Pro residues" evidence="1">
    <location>
        <begin position="188"/>
        <end position="198"/>
    </location>
</feature>
<protein>
    <submittedName>
        <fullName evidence="2">Uncharacterized protein</fullName>
    </submittedName>
</protein>
<proteinExistence type="predicted"/>
<feature type="region of interest" description="Disordered" evidence="1">
    <location>
        <begin position="1"/>
        <end position="38"/>
    </location>
</feature>
<feature type="compositionally biased region" description="Basic and acidic residues" evidence="1">
    <location>
        <begin position="1"/>
        <end position="14"/>
    </location>
</feature>
<evidence type="ECO:0000256" key="1">
    <source>
        <dbReference type="SAM" id="MobiDB-lite"/>
    </source>
</evidence>
<organism evidence="2 3">
    <name type="scientific">Mycena sanguinolenta</name>
    <dbReference type="NCBI Taxonomy" id="230812"/>
    <lineage>
        <taxon>Eukaryota</taxon>
        <taxon>Fungi</taxon>
        <taxon>Dikarya</taxon>
        <taxon>Basidiomycota</taxon>
        <taxon>Agaricomycotina</taxon>
        <taxon>Agaricomycetes</taxon>
        <taxon>Agaricomycetidae</taxon>
        <taxon>Agaricales</taxon>
        <taxon>Marasmiineae</taxon>
        <taxon>Mycenaceae</taxon>
        <taxon>Mycena</taxon>
    </lineage>
</organism>
<name>A0A8H6Z0I7_9AGAR</name>
<feature type="compositionally biased region" description="Low complexity" evidence="1">
    <location>
        <begin position="178"/>
        <end position="187"/>
    </location>
</feature>
<evidence type="ECO:0000313" key="2">
    <source>
        <dbReference type="EMBL" id="KAF7367145.1"/>
    </source>
</evidence>
<feature type="compositionally biased region" description="Polar residues" evidence="1">
    <location>
        <begin position="723"/>
        <end position="742"/>
    </location>
</feature>
<feature type="region of interest" description="Disordered" evidence="1">
    <location>
        <begin position="59"/>
        <end position="99"/>
    </location>
</feature>
<feature type="compositionally biased region" description="Acidic residues" evidence="1">
    <location>
        <begin position="968"/>
        <end position="990"/>
    </location>
</feature>
<feature type="region of interest" description="Disordered" evidence="1">
    <location>
        <begin position="111"/>
        <end position="432"/>
    </location>
</feature>
<keyword evidence="3" id="KW-1185">Reference proteome</keyword>
<feature type="compositionally biased region" description="Acidic residues" evidence="1">
    <location>
        <begin position="72"/>
        <end position="81"/>
    </location>
</feature>
<feature type="compositionally biased region" description="Basic residues" evidence="1">
    <location>
        <begin position="939"/>
        <end position="950"/>
    </location>
</feature>
<feature type="region of interest" description="Disordered" evidence="1">
    <location>
        <begin position="716"/>
        <end position="744"/>
    </location>
</feature>
<feature type="compositionally biased region" description="Basic and acidic residues" evidence="1">
    <location>
        <begin position="1126"/>
        <end position="1137"/>
    </location>
</feature>
<accession>A0A8H6Z0I7</accession>
<feature type="compositionally biased region" description="Polar residues" evidence="1">
    <location>
        <begin position="466"/>
        <end position="477"/>
    </location>
</feature>
<gene>
    <name evidence="2" type="ORF">MSAN_00974200</name>
</gene>
<sequence length="1295" mass="138816">MDPHQLFTPDKKNPDSSPLSTPPTDTRSQSSEFSLEGGDLVNAGESFFAEADSFMDSMIFPNLDAPQPVPEVESEEEDELESSPPKEAALPPKKPLDPFLDALDSLGAYASDSETEDQVGGGRYIDPPVVHPPTRFRTNIVATEKASPQVGRVATRRDFAGGMAELGPSKGKTKGKGAKTAAAARARPQPPGPSPISVPPIELLLDSDIPPRKGRKKVKGAEAAPPPLQMPTSPPPPAEAMPPPPPQLPQPPPPPQLPQPPPPPQKRQPPLPAQKQPLLPPPMRQPSPPLQMKQPPPSPRKRQPVSRARTASPVPSPERVQQLPLRSHSASPSPSPCRPSAHFPISPSPLPRARQNTRPPIPPELYKGLAAFHAQGGFREAELPPPPPGWQKQHRFTPAPIVDAGDNGANVDINSAGSHGGDGEHDPDSNTVQVSNDKAAAMNVDIASDQDADHELDIEMDGGYGNSDSNDTDSQPAASRGGRPTSAQEGEVETCITQMLELVKTAAENTRLSPDRILKAFSRRISVEEALPRRNQNAWNLYQNYANHHEHYEEEARRVYAGFNKEAYPEDWRMESHELGVAYEAFKLAYGAQAQEILETHAKLNAPEETFGQRRRRWDKLVLKLENGVENIHQREDFEVMLLMVGPHVNADSGLAEMICTPGLKGFPETINFTEDDTIAAAKLTVYNHRMAQANIDGSASAAAVASASASTSRASAVASTSHTPPVASTSRTPAVASTSRTPIVASTSRTSASAVAVKRPKADYSNMSAQEKRDAQRQERFCAVAEADVGRDIFHNVRHNGFAWGSIMAILRSMNLRCIGWPAEARLPTECHSSKASNSWRKIDRVAFDEAIDARRTPGHGLRLQPQEYTPGAYVIYTHDYTQPVSSAEDFLYSEKPVPCVDGEGDSWNATYDLRHKQPGKATKTVSITQPNPGPVAKGKKKAKSKPKSKAQEKSAKGKGKARARSDDEELGEESAFDNNDNDNGDDGEGNPGNAPLEPRVTRARAAREALQEGGGGGSSSNTRIPPPPCVQGDADNIPPADNIPLTRSPRRGPPRIVDSESDVDMPPASAPQRSTSTGPHIIDSDGDDDDMPLASRRPSTSKGLGTRPRLEEAEDESPPAKRAKVAESSHWRMDYVEILSPRQRSQENGGNIVAERTIAPSSASPPDPLRNRRAPERPIAPVPAAPARSMVRAAPARSTARAAPARSAVPDAPSRPSAVLTAAPARPPAAAARPPAAAARPPAAAARRTANASASTSASSSNAAPLLTALVETLDDEQLEAIAAFLASRQQPQ</sequence>
<feature type="compositionally biased region" description="Low complexity" evidence="1">
    <location>
        <begin position="1187"/>
        <end position="1265"/>
    </location>
</feature>
<feature type="compositionally biased region" description="Pro residues" evidence="1">
    <location>
        <begin position="224"/>
        <end position="298"/>
    </location>
</feature>
<feature type="compositionally biased region" description="Low complexity" evidence="1">
    <location>
        <begin position="323"/>
        <end position="342"/>
    </location>
</feature>
<dbReference type="OrthoDB" id="3070899at2759"/>
<reference evidence="2" key="1">
    <citation type="submission" date="2020-05" db="EMBL/GenBank/DDBJ databases">
        <title>Mycena genomes resolve the evolution of fungal bioluminescence.</title>
        <authorList>
            <person name="Tsai I.J."/>
        </authorList>
    </citation>
    <scope>NUCLEOTIDE SEQUENCE</scope>
    <source>
        <strain evidence="2">160909Yilan</strain>
    </source>
</reference>
<dbReference type="EMBL" id="JACAZH010000006">
    <property type="protein sequence ID" value="KAF7367145.1"/>
    <property type="molecule type" value="Genomic_DNA"/>
</dbReference>
<feature type="region of interest" description="Disordered" evidence="1">
    <location>
        <begin position="919"/>
        <end position="1265"/>
    </location>
</feature>
<feature type="region of interest" description="Disordered" evidence="1">
    <location>
        <begin position="457"/>
        <end position="491"/>
    </location>
</feature>
<evidence type="ECO:0000313" key="3">
    <source>
        <dbReference type="Proteomes" id="UP000623467"/>
    </source>
</evidence>
<comment type="caution">
    <text evidence="2">The sequence shown here is derived from an EMBL/GenBank/DDBJ whole genome shotgun (WGS) entry which is preliminary data.</text>
</comment>
<feature type="compositionally biased region" description="Low complexity" evidence="1">
    <location>
        <begin position="15"/>
        <end position="28"/>
    </location>
</feature>